<dbReference type="SUPFAM" id="SSF52743">
    <property type="entry name" value="Subtilisin-like"/>
    <property type="match status" value="1"/>
</dbReference>
<dbReference type="PANTHER" id="PTHR43806">
    <property type="entry name" value="PEPTIDASE S8"/>
    <property type="match status" value="1"/>
</dbReference>
<evidence type="ECO:0000256" key="5">
    <source>
        <dbReference type="PROSITE-ProRule" id="PRU01240"/>
    </source>
</evidence>
<dbReference type="InterPro" id="IPR017317">
    <property type="entry name" value="Pept_S8_subtilisin_bacteroid-2"/>
</dbReference>
<feature type="active site" description="Charge relay system" evidence="5">
    <location>
        <position position="166"/>
    </location>
</feature>
<dbReference type="EMBL" id="SEWF01000009">
    <property type="protein sequence ID" value="RYU96253.1"/>
    <property type="molecule type" value="Genomic_DNA"/>
</dbReference>
<comment type="similarity">
    <text evidence="1 5">Belongs to the peptidase S8 family.</text>
</comment>
<dbReference type="InterPro" id="IPR050131">
    <property type="entry name" value="Peptidase_S8_subtilisin-like"/>
</dbReference>
<dbReference type="PROSITE" id="PS00138">
    <property type="entry name" value="SUBTILASE_SER"/>
    <property type="match status" value="1"/>
</dbReference>
<proteinExistence type="inferred from homology"/>
<keyword evidence="8" id="KW-1185">Reference proteome</keyword>
<keyword evidence="4 5" id="KW-0720">Serine protease</keyword>
<dbReference type="Proteomes" id="UP000293162">
    <property type="component" value="Unassembled WGS sequence"/>
</dbReference>
<evidence type="ECO:0000256" key="3">
    <source>
        <dbReference type="ARBA" id="ARBA00022801"/>
    </source>
</evidence>
<evidence type="ECO:0000313" key="8">
    <source>
        <dbReference type="Proteomes" id="UP000293162"/>
    </source>
</evidence>
<dbReference type="PANTHER" id="PTHR43806:SF67">
    <property type="entry name" value="EGF-LIKE DOMAIN-CONTAINING PROTEIN"/>
    <property type="match status" value="1"/>
</dbReference>
<dbReference type="InterPro" id="IPR036852">
    <property type="entry name" value="Peptidase_S8/S53_dom_sf"/>
</dbReference>
<dbReference type="Pfam" id="PF00082">
    <property type="entry name" value="Peptidase_S8"/>
    <property type="match status" value="1"/>
</dbReference>
<evidence type="ECO:0000256" key="4">
    <source>
        <dbReference type="ARBA" id="ARBA00022825"/>
    </source>
</evidence>
<dbReference type="PROSITE" id="PS51892">
    <property type="entry name" value="SUBTILASE"/>
    <property type="match status" value="1"/>
</dbReference>
<dbReference type="GO" id="GO:0006508">
    <property type="term" value="P:proteolysis"/>
    <property type="evidence" value="ECO:0007669"/>
    <property type="project" value="UniProtKB-KW"/>
</dbReference>
<sequence>MTRVGQFLINFFLFVFVSLQGYSQQKYWVLFKDKELNTKAAISEKCKENRKTLGIPEIQASDFPVNKTYISQLQAQGISVINQTRWLNGISTYLTPSQLQYTKSLFFVQEIVPIDSKLILAKTSPTLEPLKSKDDLRVDFVMKQVGIEGFLQAGLNGKGVTIGVIDAGYYGVSESPALGHLFTENRILGIHDYINPKKTNHFDERETSSDFHGTEVLAAITGKSQDNKLLLGLATQANFYLARTDTGGREFRGEEDNWVAAMEWMDSLGVRLINTSLGYAKGFSNSKEDYKPEQMNGSTSIIARAAKMATEEKGMIVVVSAGNEGDDRDWRIISTPADVEGTIAVGATNEAGLKMGYSSIGPDFLDYVKPNVACYSLYGTSLAAPVITGFIACMLQANPKLTNKEIKGYLQKSSSLYPFGNNFIGFGIPNASKAIDLMQNPAREPLETRNITRTISVAENDQQVEIAVKEGETIAVFYKKTPFLVLSQDAQKVRHNSIVLKRNSKVKHTTVVTKEEVIEVIWL</sequence>
<evidence type="ECO:0000313" key="7">
    <source>
        <dbReference type="EMBL" id="RYU96253.1"/>
    </source>
</evidence>
<dbReference type="PRINTS" id="PR00723">
    <property type="entry name" value="SUBTILISIN"/>
</dbReference>
<dbReference type="PIRSF" id="PIRSF037903">
    <property type="entry name" value="Subtilisin_rel_GFO_2223"/>
    <property type="match status" value="1"/>
</dbReference>
<accession>A0A4Q5M301</accession>
<dbReference type="InterPro" id="IPR000209">
    <property type="entry name" value="Peptidase_S8/S53_dom"/>
</dbReference>
<evidence type="ECO:0000259" key="6">
    <source>
        <dbReference type="Pfam" id="PF00082"/>
    </source>
</evidence>
<feature type="active site" description="Charge relay system" evidence="5">
    <location>
        <position position="381"/>
    </location>
</feature>
<name>A0A4Q5M301_9BACT</name>
<keyword evidence="3 5" id="KW-0378">Hydrolase</keyword>
<organism evidence="7 8">
    <name type="scientific">Emticicia agri</name>
    <dbReference type="NCBI Taxonomy" id="2492393"/>
    <lineage>
        <taxon>Bacteria</taxon>
        <taxon>Pseudomonadati</taxon>
        <taxon>Bacteroidota</taxon>
        <taxon>Cytophagia</taxon>
        <taxon>Cytophagales</taxon>
        <taxon>Leadbetterellaceae</taxon>
        <taxon>Emticicia</taxon>
    </lineage>
</organism>
<protein>
    <submittedName>
        <fullName evidence="7">Peptidase S8</fullName>
    </submittedName>
</protein>
<gene>
    <name evidence="7" type="ORF">EWM59_08420</name>
</gene>
<dbReference type="OrthoDB" id="9792152at2"/>
<evidence type="ECO:0000256" key="2">
    <source>
        <dbReference type="ARBA" id="ARBA00022670"/>
    </source>
</evidence>
<dbReference type="InterPro" id="IPR023828">
    <property type="entry name" value="Peptidase_S8_Ser-AS"/>
</dbReference>
<comment type="caution">
    <text evidence="7">The sequence shown here is derived from an EMBL/GenBank/DDBJ whole genome shotgun (WGS) entry which is preliminary data.</text>
</comment>
<keyword evidence="2 5" id="KW-0645">Protease</keyword>
<dbReference type="GO" id="GO:0004252">
    <property type="term" value="F:serine-type endopeptidase activity"/>
    <property type="evidence" value="ECO:0007669"/>
    <property type="project" value="UniProtKB-UniRule"/>
</dbReference>
<dbReference type="Gene3D" id="3.40.50.200">
    <property type="entry name" value="Peptidase S8/S53 domain"/>
    <property type="match status" value="1"/>
</dbReference>
<evidence type="ECO:0000256" key="1">
    <source>
        <dbReference type="ARBA" id="ARBA00011073"/>
    </source>
</evidence>
<feature type="domain" description="Peptidase S8/S53" evidence="6">
    <location>
        <begin position="157"/>
        <end position="426"/>
    </location>
</feature>
<feature type="active site" description="Charge relay system" evidence="5">
    <location>
        <position position="212"/>
    </location>
</feature>
<dbReference type="InterPro" id="IPR015500">
    <property type="entry name" value="Peptidase_S8_subtilisin-rel"/>
</dbReference>
<reference evidence="7 8" key="1">
    <citation type="submission" date="2019-02" db="EMBL/GenBank/DDBJ databases">
        <title>Bacterial novel species Emticicia sp. 17J42-9 isolated from soil.</title>
        <authorList>
            <person name="Jung H.-Y."/>
        </authorList>
    </citation>
    <scope>NUCLEOTIDE SEQUENCE [LARGE SCALE GENOMIC DNA]</scope>
    <source>
        <strain evidence="7 8">17J42-9</strain>
    </source>
</reference>
<dbReference type="AlphaFoldDB" id="A0A4Q5M301"/>